<sequence length="59" mass="7272">MFSYWAKTTDNKKLIAKSSFIHSALIQEKKKSQKRRENDAQERERKTREYIFFSFHFKL</sequence>
<reference evidence="1 2" key="1">
    <citation type="journal article" date="2018" name="J. Allergy Clin. Immunol.">
        <title>High-quality assembly of Dermatophagoides pteronyssinus genome and transcriptome reveals a wide range of novel allergens.</title>
        <authorList>
            <person name="Liu X.Y."/>
            <person name="Yang K.Y."/>
            <person name="Wang M.Q."/>
            <person name="Kwok J.S."/>
            <person name="Zeng X."/>
            <person name="Yang Z."/>
            <person name="Xiao X.J."/>
            <person name="Lau C.P."/>
            <person name="Li Y."/>
            <person name="Huang Z.M."/>
            <person name="Ba J.G."/>
            <person name="Yim A.K."/>
            <person name="Ouyang C.Y."/>
            <person name="Ngai S.M."/>
            <person name="Chan T.F."/>
            <person name="Leung E.L."/>
            <person name="Liu L."/>
            <person name="Liu Z.G."/>
            <person name="Tsui S.K."/>
        </authorList>
    </citation>
    <scope>NUCLEOTIDE SEQUENCE [LARGE SCALE GENOMIC DNA]</scope>
    <source>
        <strain evidence="1">Derp</strain>
    </source>
</reference>
<gene>
    <name evidence="1" type="ORF">DERP_007811</name>
</gene>
<evidence type="ECO:0000313" key="1">
    <source>
        <dbReference type="EMBL" id="KAH9413335.1"/>
    </source>
</evidence>
<dbReference type="Proteomes" id="UP000887458">
    <property type="component" value="Unassembled WGS sequence"/>
</dbReference>
<organism evidence="1 2">
    <name type="scientific">Dermatophagoides pteronyssinus</name>
    <name type="common">European house dust mite</name>
    <dbReference type="NCBI Taxonomy" id="6956"/>
    <lineage>
        <taxon>Eukaryota</taxon>
        <taxon>Metazoa</taxon>
        <taxon>Ecdysozoa</taxon>
        <taxon>Arthropoda</taxon>
        <taxon>Chelicerata</taxon>
        <taxon>Arachnida</taxon>
        <taxon>Acari</taxon>
        <taxon>Acariformes</taxon>
        <taxon>Sarcoptiformes</taxon>
        <taxon>Astigmata</taxon>
        <taxon>Psoroptidia</taxon>
        <taxon>Analgoidea</taxon>
        <taxon>Pyroglyphidae</taxon>
        <taxon>Dermatophagoidinae</taxon>
        <taxon>Dermatophagoides</taxon>
    </lineage>
</organism>
<accession>A0ABQ8ISP0</accession>
<keyword evidence="2" id="KW-1185">Reference proteome</keyword>
<protein>
    <submittedName>
        <fullName evidence="1">Uncharacterized protein</fullName>
    </submittedName>
</protein>
<evidence type="ECO:0000313" key="2">
    <source>
        <dbReference type="Proteomes" id="UP000887458"/>
    </source>
</evidence>
<reference evidence="1 2" key="2">
    <citation type="journal article" date="2022" name="Mol. Biol. Evol.">
        <title>Comparative Genomics Reveals Insights into the Divergent Evolution of Astigmatic Mites and Household Pest Adaptations.</title>
        <authorList>
            <person name="Xiong Q."/>
            <person name="Wan A.T."/>
            <person name="Liu X."/>
            <person name="Fung C.S."/>
            <person name="Xiao X."/>
            <person name="Malainual N."/>
            <person name="Hou J."/>
            <person name="Wang L."/>
            <person name="Wang M."/>
            <person name="Yang K.Y."/>
            <person name="Cui Y."/>
            <person name="Leung E.L."/>
            <person name="Nong W."/>
            <person name="Shin S.K."/>
            <person name="Au S.W."/>
            <person name="Jeong K.Y."/>
            <person name="Chew F.T."/>
            <person name="Hui J.H."/>
            <person name="Leung T.F."/>
            <person name="Tungtrongchitr A."/>
            <person name="Zhong N."/>
            <person name="Liu Z."/>
            <person name="Tsui S.K."/>
        </authorList>
    </citation>
    <scope>NUCLEOTIDE SEQUENCE [LARGE SCALE GENOMIC DNA]</scope>
    <source>
        <strain evidence="1">Derp</strain>
    </source>
</reference>
<proteinExistence type="predicted"/>
<comment type="caution">
    <text evidence="1">The sequence shown here is derived from an EMBL/GenBank/DDBJ whole genome shotgun (WGS) entry which is preliminary data.</text>
</comment>
<name>A0ABQ8ISP0_DERPT</name>
<dbReference type="EMBL" id="NJHN03000121">
    <property type="protein sequence ID" value="KAH9413335.1"/>
    <property type="molecule type" value="Genomic_DNA"/>
</dbReference>